<proteinExistence type="predicted"/>
<gene>
    <name evidence="1" type="primary">psbT</name>
</gene>
<keyword evidence="1" id="KW-0150">Chloroplast</keyword>
<keyword evidence="1" id="KW-0934">Plastid</keyword>
<name>A0A6B9M9N8_9MONI</name>
<organism evidence="1">
    <name type="scientific">Diplazium stenochlamys</name>
    <dbReference type="NCBI Taxonomy" id="1392715"/>
    <lineage>
        <taxon>Eukaryota</taxon>
        <taxon>Viridiplantae</taxon>
        <taxon>Streptophyta</taxon>
        <taxon>Embryophyta</taxon>
        <taxon>Tracheophyta</taxon>
        <taxon>Polypodiopsida</taxon>
        <taxon>Polypodiidae</taxon>
        <taxon>Polypodiales</taxon>
        <taxon>Aspleniineae</taxon>
        <taxon>Athyriaceae</taxon>
        <taxon>Diplazium</taxon>
    </lineage>
</organism>
<accession>A0A6B9M9N8</accession>
<sequence length="31" mass="3268">MHGSTGLHISVGSNFGYNIFCHFLSGAPQST</sequence>
<geneLocation type="chloroplast" evidence="1"/>
<dbReference type="EMBL" id="MN615826">
    <property type="protein sequence ID" value="QHB79133.1"/>
    <property type="molecule type" value="Genomic_DNA"/>
</dbReference>
<reference evidence="1" key="1">
    <citation type="journal article" date="2019" name="Mol. Phylogenet. Evol.">
        <title>Phylogeny of Diplazium (Athyriaceae) revisited: Resolving the backbone relationships based on plastid genomes and phylogenetic tree space analysis.</title>
        <authorList>
            <person name="Wei R."/>
            <person name="Zhang X.C."/>
        </authorList>
    </citation>
    <scope>NUCLEOTIDE SEQUENCE</scope>
</reference>
<protein>
    <submittedName>
        <fullName evidence="1">Photosystem II protein T</fullName>
    </submittedName>
</protein>
<dbReference type="AlphaFoldDB" id="A0A6B9M9N8"/>
<evidence type="ECO:0000313" key="1">
    <source>
        <dbReference type="EMBL" id="QHB79133.1"/>
    </source>
</evidence>